<name>A0ABU4EVX3_WILMA</name>
<evidence type="ECO:0000313" key="1">
    <source>
        <dbReference type="EMBL" id="MDV7135405.1"/>
    </source>
</evidence>
<protein>
    <recommendedName>
        <fullName evidence="3">AlpA family transcriptional regulator</fullName>
    </recommendedName>
</protein>
<evidence type="ECO:0008006" key="3">
    <source>
        <dbReference type="Google" id="ProtNLM"/>
    </source>
</evidence>
<comment type="caution">
    <text evidence="1">The sequence shown here is derived from an EMBL/GenBank/DDBJ whole genome shotgun (WGS) entry which is preliminary data.</text>
</comment>
<dbReference type="Proteomes" id="UP001185792">
    <property type="component" value="Unassembled WGS sequence"/>
</dbReference>
<sequence>MGKSAQSPSAMDDLDKPNLTEDELFDYLHSVEGLRFVTRRSVKYAVMNREIVPTRLGHRNAFSKNDGLNWIRSRKEQPAGQGVSA</sequence>
<evidence type="ECO:0000313" key="2">
    <source>
        <dbReference type="Proteomes" id="UP001185792"/>
    </source>
</evidence>
<proteinExistence type="predicted"/>
<reference evidence="1 2" key="1">
    <citation type="submission" date="2023-10" db="EMBL/GenBank/DDBJ databases">
        <title>Development of a sustainable strategy for remediation of hydrocarbon-contaminated territories based on the waste exchange concept.</title>
        <authorList>
            <person name="Krivoruchko A."/>
        </authorList>
    </citation>
    <scope>NUCLEOTIDE SEQUENCE [LARGE SCALE GENOMIC DNA]</scope>
    <source>
        <strain evidence="1 2">IEGM 1236</strain>
    </source>
</reference>
<keyword evidence="2" id="KW-1185">Reference proteome</keyword>
<dbReference type="EMBL" id="JAWLUM010000003">
    <property type="protein sequence ID" value="MDV7135405.1"/>
    <property type="molecule type" value="Genomic_DNA"/>
</dbReference>
<organism evidence="1 2">
    <name type="scientific">Williamsia marianensis</name>
    <dbReference type="NCBI Taxonomy" id="85044"/>
    <lineage>
        <taxon>Bacteria</taxon>
        <taxon>Bacillati</taxon>
        <taxon>Actinomycetota</taxon>
        <taxon>Actinomycetes</taxon>
        <taxon>Mycobacteriales</taxon>
        <taxon>Nocardiaceae</taxon>
        <taxon>Williamsia</taxon>
    </lineage>
</organism>
<accession>A0ABU4EVX3</accession>
<gene>
    <name evidence="1" type="ORF">R4198_17020</name>
</gene>
<dbReference type="RefSeq" id="WP_317713864.1">
    <property type="nucleotide sequence ID" value="NZ_JAWLUM010000003.1"/>
</dbReference>